<feature type="domain" description="ABC transporter" evidence="4">
    <location>
        <begin position="24"/>
        <end position="238"/>
    </location>
</feature>
<evidence type="ECO:0000313" key="6">
    <source>
        <dbReference type="Proteomes" id="UP000001946"/>
    </source>
</evidence>
<evidence type="ECO:0000313" key="5">
    <source>
        <dbReference type="EMBL" id="BAE84523.1"/>
    </source>
</evidence>
<dbReference type="Proteomes" id="UP000001946">
    <property type="component" value="Chromosome"/>
</dbReference>
<dbReference type="GO" id="GO:0016887">
    <property type="term" value="F:ATP hydrolysis activity"/>
    <property type="evidence" value="ECO:0007669"/>
    <property type="project" value="InterPro"/>
</dbReference>
<dbReference type="SUPFAM" id="SSF52540">
    <property type="entry name" value="P-loop containing nucleoside triphosphate hydrolases"/>
    <property type="match status" value="1"/>
</dbReference>
<evidence type="ECO:0000259" key="4">
    <source>
        <dbReference type="PROSITE" id="PS50893"/>
    </source>
</evidence>
<evidence type="ECO:0000256" key="2">
    <source>
        <dbReference type="ARBA" id="ARBA00022741"/>
    </source>
</evidence>
<dbReference type="InterPro" id="IPR050166">
    <property type="entry name" value="ABC_transporter_ATP-bind"/>
</dbReference>
<name>Q24TW9_DESHY</name>
<dbReference type="CDD" id="cd03293">
    <property type="entry name" value="ABC_NrtD_SsuB_transporters"/>
    <property type="match status" value="1"/>
</dbReference>
<dbReference type="PROSITE" id="PS50893">
    <property type="entry name" value="ABC_TRANSPORTER_2"/>
    <property type="match status" value="1"/>
</dbReference>
<accession>Q24TW9</accession>
<organism evidence="5 6">
    <name type="scientific">Desulfitobacterium hafniense (strain Y51)</name>
    <dbReference type="NCBI Taxonomy" id="138119"/>
    <lineage>
        <taxon>Bacteria</taxon>
        <taxon>Bacillati</taxon>
        <taxon>Bacillota</taxon>
        <taxon>Clostridia</taxon>
        <taxon>Eubacteriales</taxon>
        <taxon>Desulfitobacteriaceae</taxon>
        <taxon>Desulfitobacterium</taxon>
    </lineage>
</organism>
<dbReference type="SMART" id="SM00382">
    <property type="entry name" value="AAA"/>
    <property type="match status" value="1"/>
</dbReference>
<dbReference type="EMBL" id="AP008230">
    <property type="protein sequence ID" value="BAE84523.1"/>
    <property type="molecule type" value="Genomic_DNA"/>
</dbReference>
<dbReference type="KEGG" id="dsy:DSY2734"/>
<dbReference type="GO" id="GO:0005524">
    <property type="term" value="F:ATP binding"/>
    <property type="evidence" value="ECO:0007669"/>
    <property type="project" value="UniProtKB-KW"/>
</dbReference>
<dbReference type="AlphaFoldDB" id="Q24TW9"/>
<dbReference type="Gene3D" id="3.40.50.300">
    <property type="entry name" value="P-loop containing nucleotide triphosphate hydrolases"/>
    <property type="match status" value="1"/>
</dbReference>
<keyword evidence="6" id="KW-1185">Reference proteome</keyword>
<keyword evidence="2" id="KW-0547">Nucleotide-binding</keyword>
<dbReference type="InterPro" id="IPR003439">
    <property type="entry name" value="ABC_transporter-like_ATP-bd"/>
</dbReference>
<dbReference type="PANTHER" id="PTHR42788:SF13">
    <property type="entry name" value="ALIPHATIC SULFONATES IMPORT ATP-BINDING PROTEIN SSUB"/>
    <property type="match status" value="1"/>
</dbReference>
<evidence type="ECO:0000256" key="3">
    <source>
        <dbReference type="ARBA" id="ARBA00022840"/>
    </source>
</evidence>
<keyword evidence="1" id="KW-0813">Transport</keyword>
<dbReference type="InterPro" id="IPR003593">
    <property type="entry name" value="AAA+_ATPase"/>
</dbReference>
<proteinExistence type="predicted"/>
<dbReference type="Pfam" id="PF00005">
    <property type="entry name" value="ABC_tran"/>
    <property type="match status" value="1"/>
</dbReference>
<evidence type="ECO:0000256" key="1">
    <source>
        <dbReference type="ARBA" id="ARBA00022448"/>
    </source>
</evidence>
<dbReference type="InterPro" id="IPR027417">
    <property type="entry name" value="P-loop_NTPase"/>
</dbReference>
<keyword evidence="3" id="KW-0067">ATP-binding</keyword>
<dbReference type="STRING" id="138119.DSY2734"/>
<sequence>MCSYFIFPISSSVSFSLGRKKIMLQLHEISKSFGTLPVLNKVSFTVEDGEIVALIGPSGCGKSTLLNIIAGIQKPDEGALSGGSDAMAYVFQDDRLLPWRTVWDNIRLVRDKENRSVIQELIDTVGLSGFETYYPAQLSGGMKKRCGIARSFYYESHLLLMDEPFQGLDYCLRREMLHLLLKVWQKHKQGVLFITHEIDDALTIASRIIVLSPRPSEISKEFMLPGQEGRDPGSPELTDIRREIIAAITN</sequence>
<dbReference type="HOGENOM" id="CLU_000604_1_22_9"/>
<dbReference type="eggNOG" id="COG1116">
    <property type="taxonomic scope" value="Bacteria"/>
</dbReference>
<protein>
    <recommendedName>
        <fullName evidence="4">ABC transporter domain-containing protein</fullName>
    </recommendedName>
</protein>
<gene>
    <name evidence="5" type="ordered locus">DSY2734</name>
</gene>
<reference evidence="5 6" key="1">
    <citation type="journal article" date="2006" name="J. Bacteriol.">
        <title>Complete genome sequence of the dehalorespiring bacterium Desulfitobacterium hafniense Y51 and comparison with Dehalococcoides ethenogenes 195.</title>
        <authorList>
            <person name="Nonaka H."/>
            <person name="Keresztes G."/>
            <person name="Shinoda Y."/>
            <person name="Ikenaga Y."/>
            <person name="Abe M."/>
            <person name="Naito K."/>
            <person name="Inatomi K."/>
            <person name="Furukawa K."/>
            <person name="Inui M."/>
            <person name="Yukawa H."/>
        </authorList>
    </citation>
    <scope>NUCLEOTIDE SEQUENCE [LARGE SCALE GENOMIC DNA]</scope>
    <source>
        <strain evidence="5 6">Y51</strain>
    </source>
</reference>
<dbReference type="PANTHER" id="PTHR42788">
    <property type="entry name" value="TAURINE IMPORT ATP-BINDING PROTEIN-RELATED"/>
    <property type="match status" value="1"/>
</dbReference>